<sequence length="91" mass="10042">MKASQHELQPHQHAKDKFGVLIALLPGCHVHEATNQTVISAKPVAAQAMPRKRLPSIFVNCAIISIMTVMRINEKQLIGLIAESVKSIVFF</sequence>
<protein>
    <submittedName>
        <fullName evidence="1">Uncharacterized protein</fullName>
    </submittedName>
</protein>
<organism evidence="1 2">
    <name type="scientific">Plakobranchus ocellatus</name>
    <dbReference type="NCBI Taxonomy" id="259542"/>
    <lineage>
        <taxon>Eukaryota</taxon>
        <taxon>Metazoa</taxon>
        <taxon>Spiralia</taxon>
        <taxon>Lophotrochozoa</taxon>
        <taxon>Mollusca</taxon>
        <taxon>Gastropoda</taxon>
        <taxon>Heterobranchia</taxon>
        <taxon>Euthyneura</taxon>
        <taxon>Panpulmonata</taxon>
        <taxon>Sacoglossa</taxon>
        <taxon>Placobranchoidea</taxon>
        <taxon>Plakobranchidae</taxon>
        <taxon>Plakobranchus</taxon>
    </lineage>
</organism>
<name>A0AAV3Y5Y2_9GAST</name>
<proteinExistence type="predicted"/>
<comment type="caution">
    <text evidence="1">The sequence shown here is derived from an EMBL/GenBank/DDBJ whole genome shotgun (WGS) entry which is preliminary data.</text>
</comment>
<keyword evidence="2" id="KW-1185">Reference proteome</keyword>
<evidence type="ECO:0000313" key="1">
    <source>
        <dbReference type="EMBL" id="GFN78600.1"/>
    </source>
</evidence>
<gene>
    <name evidence="1" type="ORF">PoB_000510600</name>
</gene>
<accession>A0AAV3Y5Y2</accession>
<reference evidence="1 2" key="1">
    <citation type="journal article" date="2021" name="Elife">
        <title>Chloroplast acquisition without the gene transfer in kleptoplastic sea slugs, Plakobranchus ocellatus.</title>
        <authorList>
            <person name="Maeda T."/>
            <person name="Takahashi S."/>
            <person name="Yoshida T."/>
            <person name="Shimamura S."/>
            <person name="Takaki Y."/>
            <person name="Nagai Y."/>
            <person name="Toyoda A."/>
            <person name="Suzuki Y."/>
            <person name="Arimoto A."/>
            <person name="Ishii H."/>
            <person name="Satoh N."/>
            <person name="Nishiyama T."/>
            <person name="Hasebe M."/>
            <person name="Maruyama T."/>
            <person name="Minagawa J."/>
            <person name="Obokata J."/>
            <person name="Shigenobu S."/>
        </authorList>
    </citation>
    <scope>NUCLEOTIDE SEQUENCE [LARGE SCALE GENOMIC DNA]</scope>
</reference>
<dbReference type="EMBL" id="BLXT01000592">
    <property type="protein sequence ID" value="GFN78600.1"/>
    <property type="molecule type" value="Genomic_DNA"/>
</dbReference>
<dbReference type="AlphaFoldDB" id="A0AAV3Y5Y2"/>
<dbReference type="Proteomes" id="UP000735302">
    <property type="component" value="Unassembled WGS sequence"/>
</dbReference>
<evidence type="ECO:0000313" key="2">
    <source>
        <dbReference type="Proteomes" id="UP000735302"/>
    </source>
</evidence>